<evidence type="ECO:0000259" key="2">
    <source>
        <dbReference type="PROSITE" id="PS51175"/>
    </source>
</evidence>
<feature type="domain" description="CBM6" evidence="2">
    <location>
        <begin position="765"/>
        <end position="917"/>
    </location>
</feature>
<evidence type="ECO:0000256" key="1">
    <source>
        <dbReference type="SAM" id="SignalP"/>
    </source>
</evidence>
<feature type="domain" description="CBM6" evidence="2">
    <location>
        <begin position="489"/>
        <end position="624"/>
    </location>
</feature>
<keyword evidence="4" id="KW-1185">Reference proteome</keyword>
<sequence>MARSRTPLPTRKAVPAIVTAFALVTAASVATVPAQAQEQQAAPQIVVDLGERTGEFLGAASGALYGLSDEGVPSDNTLEPLRLTTVNQKPPAGAQHPNGDALVVAEPFFRTGGEYIQINVQDMYAQWTYENVGGVIPCNQVCFDNYMEKLAWVVDQVSKHPHADKIVYVPFNEPDFIWYGTSTGNPVQYQQRRDALLSHWKTAVEYIREHHQGARVMGTNDALFRERFYGDFLTFARDNDVLPDFVSWHQLDSTGLDPQHGNYFRTNYETYRRMERERGIAPIPININEYGGNRDLTVPGQLLQYVAMFEEAKVDAGGKAYWTAAGLLGGDVVETNKPGGGWWFYKMYADLAGADTVKVTPPPATTIDKLEAIGAIDDTRRQARVIAGGGTATDFDVVIDNIDRELFGDKVNVTVAATTWSGQNSDAPPPVVLRDEDLTPENGSLVIPIRGLGFHGDGARNVDLMAAYEIVLSPGGAGTRQSVDLPWRASYEAESATVTAGTIQTFGTPANWNAAATSGSRHVGNLTQNTSAVTFDVEVPEAGDYKLSILYGNQTGQPSQQALTVNGGQAQFVTYQATLNFQWRTRKDVVVQLRAGENQIRLAKSHPELGTAVAQATLDRIDLERLSGAVVTRDYEAERSQTKGDVTYEYGHQQQSGAGHLTLKRGGEAMFSVYAEEDGYYDLEFRHNSPGRPGSVTANIGLDRRPVDGAVLRANPGGGAFFKTDRHRLFLSAGVNRVTVEPAANTPVRLDRLSVTRATNAPAVRTVEAEATTLAGSARVESHGYASGGRYVGWVGQGPQNRLSFQVDVDQAGEYMLVVHYSNDERDTGHVYNADIISRPVDLVVNDGDAARYWFKNTWSWGNWWARGVPVTLKAGTNTITMFNDPANGATAAGCPTPCMPTLDSQWAPNLDRFDLAPIRVG</sequence>
<proteinExistence type="predicted"/>
<dbReference type="EMBL" id="SJJR01000004">
    <property type="protein sequence ID" value="TCB98403.1"/>
    <property type="molecule type" value="Genomic_DNA"/>
</dbReference>
<gene>
    <name evidence="3" type="ORF">E0H26_08445</name>
</gene>
<dbReference type="Proteomes" id="UP000292274">
    <property type="component" value="Unassembled WGS sequence"/>
</dbReference>
<accession>A0A4R0GPE0</accession>
<dbReference type="InterPro" id="IPR005084">
    <property type="entry name" value="CBM6"/>
</dbReference>
<keyword evidence="1" id="KW-0732">Signal</keyword>
<dbReference type="Gene3D" id="3.20.20.80">
    <property type="entry name" value="Glycosidases"/>
    <property type="match status" value="1"/>
</dbReference>
<dbReference type="OrthoDB" id="9760056at2"/>
<dbReference type="InterPro" id="IPR008979">
    <property type="entry name" value="Galactose-bd-like_sf"/>
</dbReference>
<dbReference type="SUPFAM" id="SSF51445">
    <property type="entry name" value="(Trans)glycosidases"/>
    <property type="match status" value="1"/>
</dbReference>
<evidence type="ECO:0000313" key="3">
    <source>
        <dbReference type="EMBL" id="TCB98403.1"/>
    </source>
</evidence>
<dbReference type="InterPro" id="IPR017853">
    <property type="entry name" value="GH"/>
</dbReference>
<dbReference type="Pfam" id="PF16990">
    <property type="entry name" value="CBM_35"/>
    <property type="match status" value="1"/>
</dbReference>
<name>A0A4R0GPE0_9ACTN</name>
<dbReference type="RefSeq" id="WP_131302910.1">
    <property type="nucleotide sequence ID" value="NZ_SJJR01000004.1"/>
</dbReference>
<dbReference type="CDD" id="cd04081">
    <property type="entry name" value="CBM35_galactosidase-like"/>
    <property type="match status" value="1"/>
</dbReference>
<reference evidence="3 4" key="1">
    <citation type="submission" date="2019-02" db="EMBL/GenBank/DDBJ databases">
        <title>Jishengella sp. nov., isolated from a root of Zingiber montanum.</title>
        <authorList>
            <person name="Kuncharoen N."/>
            <person name="Kudo T."/>
            <person name="Masahiro Y."/>
            <person name="Ohkuma M."/>
            <person name="Tanasupawat S."/>
        </authorList>
    </citation>
    <scope>NUCLEOTIDE SEQUENCE [LARGE SCALE GENOMIC DNA]</scope>
    <source>
        <strain evidence="3 4">PLAI 1-1</strain>
    </source>
</reference>
<dbReference type="PROSITE" id="PS51175">
    <property type="entry name" value="CBM6"/>
    <property type="match status" value="2"/>
</dbReference>
<dbReference type="GO" id="GO:0030246">
    <property type="term" value="F:carbohydrate binding"/>
    <property type="evidence" value="ECO:0007669"/>
    <property type="project" value="InterPro"/>
</dbReference>
<feature type="signal peptide" evidence="1">
    <location>
        <begin position="1"/>
        <end position="36"/>
    </location>
</feature>
<dbReference type="SUPFAM" id="SSF49785">
    <property type="entry name" value="Galactose-binding domain-like"/>
    <property type="match status" value="3"/>
</dbReference>
<feature type="chain" id="PRO_5020299094" evidence="1">
    <location>
        <begin position="37"/>
        <end position="922"/>
    </location>
</feature>
<comment type="caution">
    <text evidence="3">The sequence shown here is derived from an EMBL/GenBank/DDBJ whole genome shotgun (WGS) entry which is preliminary data.</text>
</comment>
<protein>
    <submittedName>
        <fullName evidence="3">Cellulosome protein</fullName>
    </submittedName>
</protein>
<dbReference type="AlphaFoldDB" id="A0A4R0GPE0"/>
<dbReference type="Gene3D" id="2.60.120.260">
    <property type="entry name" value="Galactose-binding domain-like"/>
    <property type="match status" value="3"/>
</dbReference>
<organism evidence="3 4">
    <name type="scientific">Micromonospora zingiberis</name>
    <dbReference type="NCBI Taxonomy" id="2053011"/>
    <lineage>
        <taxon>Bacteria</taxon>
        <taxon>Bacillati</taxon>
        <taxon>Actinomycetota</taxon>
        <taxon>Actinomycetes</taxon>
        <taxon>Micromonosporales</taxon>
        <taxon>Micromonosporaceae</taxon>
        <taxon>Micromonospora</taxon>
    </lineage>
</organism>
<evidence type="ECO:0000313" key="4">
    <source>
        <dbReference type="Proteomes" id="UP000292274"/>
    </source>
</evidence>